<feature type="domain" description="N-acetyltransferase" evidence="1">
    <location>
        <begin position="41"/>
        <end position="88"/>
    </location>
</feature>
<dbReference type="PANTHER" id="PTHR46067:SF28">
    <property type="entry name" value="ACETYLTRANSFERASE (GNAT) DOMAIN PROTEIN"/>
    <property type="match status" value="1"/>
</dbReference>
<gene>
    <name evidence="2" type="ORF">AYBTSS11_LOCUS29327</name>
</gene>
<accession>A0AA87B7G7</accession>
<keyword evidence="3" id="KW-1185">Reference proteome</keyword>
<organism evidence="2 3">
    <name type="scientific">Sphenostylis stenocarpa</name>
    <dbReference type="NCBI Taxonomy" id="92480"/>
    <lineage>
        <taxon>Eukaryota</taxon>
        <taxon>Viridiplantae</taxon>
        <taxon>Streptophyta</taxon>
        <taxon>Embryophyta</taxon>
        <taxon>Tracheophyta</taxon>
        <taxon>Spermatophyta</taxon>
        <taxon>Magnoliopsida</taxon>
        <taxon>eudicotyledons</taxon>
        <taxon>Gunneridae</taxon>
        <taxon>Pentapetalae</taxon>
        <taxon>rosids</taxon>
        <taxon>fabids</taxon>
        <taxon>Fabales</taxon>
        <taxon>Fabaceae</taxon>
        <taxon>Papilionoideae</taxon>
        <taxon>50 kb inversion clade</taxon>
        <taxon>NPAAA clade</taxon>
        <taxon>indigoferoid/millettioid clade</taxon>
        <taxon>Phaseoleae</taxon>
        <taxon>Sphenostylis</taxon>
    </lineage>
</organism>
<dbReference type="InterPro" id="IPR000182">
    <property type="entry name" value="GNAT_dom"/>
</dbReference>
<evidence type="ECO:0000259" key="1">
    <source>
        <dbReference type="Pfam" id="PF13302"/>
    </source>
</evidence>
<dbReference type="EMBL" id="OY731407">
    <property type="protein sequence ID" value="CAJ1977178.1"/>
    <property type="molecule type" value="Genomic_DNA"/>
</dbReference>
<sequence>MMMEGDAKCAVTTTNIRDEVARAICLNNLAIGCIDLCSYTGGKGIATHVVNQVVKVAFTEFPHLERLQALVDVENVGSQRVLDNAGFQREK</sequence>
<reference evidence="2" key="1">
    <citation type="submission" date="2023-10" db="EMBL/GenBank/DDBJ databases">
        <authorList>
            <person name="Domelevo Entfellner J.-B."/>
        </authorList>
    </citation>
    <scope>NUCLEOTIDE SEQUENCE</scope>
</reference>
<dbReference type="GO" id="GO:0016747">
    <property type="term" value="F:acyltransferase activity, transferring groups other than amino-acyl groups"/>
    <property type="evidence" value="ECO:0007669"/>
    <property type="project" value="InterPro"/>
</dbReference>
<evidence type="ECO:0000313" key="2">
    <source>
        <dbReference type="EMBL" id="CAJ1977178.1"/>
    </source>
</evidence>
<dbReference type="Proteomes" id="UP001189624">
    <property type="component" value="Chromosome 10"/>
</dbReference>
<dbReference type="Pfam" id="PF13302">
    <property type="entry name" value="Acetyltransf_3"/>
    <property type="match status" value="1"/>
</dbReference>
<dbReference type="AlphaFoldDB" id="A0AA87B7G7"/>
<protein>
    <recommendedName>
        <fullName evidence="1">N-acetyltransferase domain-containing protein</fullName>
    </recommendedName>
</protein>
<dbReference type="PANTHER" id="PTHR46067">
    <property type="entry name" value="ACYL-COA N-ACYLTRANSFERASES (NAT) SUPERFAMILY PROTEIN"/>
    <property type="match status" value="1"/>
</dbReference>
<evidence type="ECO:0000313" key="3">
    <source>
        <dbReference type="Proteomes" id="UP001189624"/>
    </source>
</evidence>
<proteinExistence type="predicted"/>
<dbReference type="InterPro" id="IPR016181">
    <property type="entry name" value="Acyl_CoA_acyltransferase"/>
</dbReference>
<dbReference type="Gene3D" id="3.40.630.30">
    <property type="match status" value="1"/>
</dbReference>
<dbReference type="SUPFAM" id="SSF55729">
    <property type="entry name" value="Acyl-CoA N-acyltransferases (Nat)"/>
    <property type="match status" value="1"/>
</dbReference>
<name>A0AA87B7G7_9FABA</name>
<dbReference type="Gramene" id="rna-AYBTSS11_LOCUS29327">
    <property type="protein sequence ID" value="CAJ1977178.1"/>
    <property type="gene ID" value="gene-AYBTSS11_LOCUS29327"/>
</dbReference>